<proteinExistence type="predicted"/>
<dbReference type="InterPro" id="IPR011990">
    <property type="entry name" value="TPR-like_helical_dom_sf"/>
</dbReference>
<reference evidence="2" key="1">
    <citation type="submission" date="2014-02" db="EMBL/GenBank/DDBJ databases">
        <title>Expanding our view of genomic diversity in Candidatus Accumulibacter clades.</title>
        <authorList>
            <person name="Skennerton C.T."/>
            <person name="Barr J.J."/>
            <person name="Slater F.R."/>
            <person name="Bond P.L."/>
            <person name="Tyson G.W."/>
        </authorList>
    </citation>
    <scope>NUCLEOTIDE SEQUENCE [LARGE SCALE GENOMIC DNA]</scope>
</reference>
<gene>
    <name evidence="2" type="ORF">AW08_00895</name>
</gene>
<evidence type="ECO:0008006" key="4">
    <source>
        <dbReference type="Google" id="ProtNLM"/>
    </source>
</evidence>
<sequence length="612" mass="68587">MSTQPNPHPKAGAGETASNPAPRRRAAPAKQSAVVLEARPEQAVVPYDESLLERARTQWQFGDWRSLAQLTRDTLQHHPDRAKLTLLAAAGRLQIGQEAEAKQFLRLAQDWGVSKRLISQFLIAGVHNSLGRAAAIGNRQPRALQHFENAIAVGTPGGDLRLLAQARIGEQMQQLKLLSQQAQFLQRPAMPDEARANKDEQLGYPVRVNLLLDDSATTRIELNSTKSAWLKVFPEAVEYQTDKGSPLYLVSNESGDFEKPPGETQLPLRADTPYLISGKIGHAGDNRPIIWIFQYAGGKKIDAQSISAEAGRFEHRFTTKSTMDSFAIGIRLSGHGRLLLPDTLINLKEQTKEALFAQFEEKIEKLKQAQKSEVESSMKQIEACIRLQHYLGPDTVLPDMHNWFISPDFAVLLINIVEQNEYDAVIEFGSGTSTIILAKALGRVGQRDGREPSPLLSFDHLQEYSEKTQKLLKQARVASHTQVVLAPLVAWQDHHGTSFNYYACDEALVELRRRLPDSATRILVLVDGPPAATGRHARYPALPKLLDVFPPDEYVSDFLLDDYLRTDEQEIATRWLQEMSERKLHCRRTEFNNLEKKAFLIEVSRGQTGDVR</sequence>
<dbReference type="PATRIC" id="fig|1454001.3.peg.1034"/>
<comment type="caution">
    <text evidence="2">The sequence shown here is derived from an EMBL/GenBank/DDBJ whole genome shotgun (WGS) entry which is preliminary data.</text>
</comment>
<evidence type="ECO:0000256" key="1">
    <source>
        <dbReference type="SAM" id="MobiDB-lite"/>
    </source>
</evidence>
<name>A0A011MFJ8_9PROT</name>
<dbReference type="Gene3D" id="1.25.40.10">
    <property type="entry name" value="Tetratricopeptide repeat domain"/>
    <property type="match status" value="1"/>
</dbReference>
<protein>
    <recommendedName>
        <fullName evidence="4">Tetratricopeptide repeat protein</fullName>
    </recommendedName>
</protein>
<dbReference type="AlphaFoldDB" id="A0A011MFJ8"/>
<dbReference type="EMBL" id="JFAX01000004">
    <property type="protein sequence ID" value="EXI68583.1"/>
    <property type="molecule type" value="Genomic_DNA"/>
</dbReference>
<feature type="region of interest" description="Disordered" evidence="1">
    <location>
        <begin position="1"/>
        <end position="33"/>
    </location>
</feature>
<evidence type="ECO:0000313" key="3">
    <source>
        <dbReference type="Proteomes" id="UP000020218"/>
    </source>
</evidence>
<accession>A0A011MFJ8</accession>
<organism evidence="2 3">
    <name type="scientific">Candidatus Accumulibacter adjunctus</name>
    <dbReference type="NCBI Taxonomy" id="1454001"/>
    <lineage>
        <taxon>Bacteria</taxon>
        <taxon>Pseudomonadati</taxon>
        <taxon>Pseudomonadota</taxon>
        <taxon>Betaproteobacteria</taxon>
        <taxon>Candidatus Accumulibacter</taxon>
    </lineage>
</organism>
<evidence type="ECO:0000313" key="2">
    <source>
        <dbReference type="EMBL" id="EXI68583.1"/>
    </source>
</evidence>
<dbReference type="Proteomes" id="UP000020218">
    <property type="component" value="Unassembled WGS sequence"/>
</dbReference>
<dbReference type="Gene3D" id="3.40.50.150">
    <property type="entry name" value="Vaccinia Virus protein VP39"/>
    <property type="match status" value="1"/>
</dbReference>
<keyword evidence="3" id="KW-1185">Reference proteome</keyword>
<dbReference type="STRING" id="1454001.AW08_00895"/>
<dbReference type="InterPro" id="IPR029063">
    <property type="entry name" value="SAM-dependent_MTases_sf"/>
</dbReference>